<dbReference type="EMBL" id="JAPQKO010000002">
    <property type="protein sequence ID" value="KAJ5179002.1"/>
    <property type="molecule type" value="Genomic_DNA"/>
</dbReference>
<keyword evidence="8" id="KW-1185">Reference proteome</keyword>
<evidence type="ECO:0000256" key="4">
    <source>
        <dbReference type="PROSITE-ProRule" id="PRU00175"/>
    </source>
</evidence>
<comment type="caution">
    <text evidence="7">The sequence shown here is derived from an EMBL/GenBank/DDBJ whole genome shotgun (WGS) entry which is preliminary data.</text>
</comment>
<dbReference type="InterPro" id="IPR051834">
    <property type="entry name" value="RING_finger_E3_ligase"/>
</dbReference>
<feature type="compositionally biased region" description="Basic and acidic residues" evidence="5">
    <location>
        <begin position="10"/>
        <end position="21"/>
    </location>
</feature>
<dbReference type="GO" id="GO:0061630">
    <property type="term" value="F:ubiquitin protein ligase activity"/>
    <property type="evidence" value="ECO:0007669"/>
    <property type="project" value="TreeGrafter"/>
</dbReference>
<dbReference type="Pfam" id="PF13639">
    <property type="entry name" value="zf-RING_2"/>
    <property type="match status" value="1"/>
</dbReference>
<organism evidence="7 8">
    <name type="scientific">Penicillium capsulatum</name>
    <dbReference type="NCBI Taxonomy" id="69766"/>
    <lineage>
        <taxon>Eukaryota</taxon>
        <taxon>Fungi</taxon>
        <taxon>Dikarya</taxon>
        <taxon>Ascomycota</taxon>
        <taxon>Pezizomycotina</taxon>
        <taxon>Eurotiomycetes</taxon>
        <taxon>Eurotiomycetidae</taxon>
        <taxon>Eurotiales</taxon>
        <taxon>Aspergillaceae</taxon>
        <taxon>Penicillium</taxon>
    </lineage>
</organism>
<dbReference type="SUPFAM" id="SSF57850">
    <property type="entry name" value="RING/U-box"/>
    <property type="match status" value="1"/>
</dbReference>
<feature type="compositionally biased region" description="Polar residues" evidence="5">
    <location>
        <begin position="333"/>
        <end position="347"/>
    </location>
</feature>
<dbReference type="GO" id="GO:0006511">
    <property type="term" value="P:ubiquitin-dependent protein catabolic process"/>
    <property type="evidence" value="ECO:0007669"/>
    <property type="project" value="TreeGrafter"/>
</dbReference>
<name>A0A9W9LW52_9EURO</name>
<dbReference type="PANTHER" id="PTHR45931:SF16">
    <property type="entry name" value="RING_U-BOX SUPERFAMILY PROTEIN"/>
    <property type="match status" value="1"/>
</dbReference>
<dbReference type="Proteomes" id="UP001146351">
    <property type="component" value="Unassembled WGS sequence"/>
</dbReference>
<feature type="region of interest" description="Disordered" evidence="5">
    <location>
        <begin position="328"/>
        <end position="347"/>
    </location>
</feature>
<proteinExistence type="predicted"/>
<evidence type="ECO:0000256" key="3">
    <source>
        <dbReference type="ARBA" id="ARBA00022833"/>
    </source>
</evidence>
<gene>
    <name evidence="7" type="ORF">N7492_002212</name>
</gene>
<keyword evidence="2 4" id="KW-0863">Zinc-finger</keyword>
<dbReference type="PANTHER" id="PTHR45931">
    <property type="entry name" value="SI:CH211-59O9.10"/>
    <property type="match status" value="1"/>
</dbReference>
<evidence type="ECO:0000256" key="5">
    <source>
        <dbReference type="SAM" id="MobiDB-lite"/>
    </source>
</evidence>
<keyword evidence="3" id="KW-0862">Zinc</keyword>
<evidence type="ECO:0000313" key="8">
    <source>
        <dbReference type="Proteomes" id="UP001146351"/>
    </source>
</evidence>
<dbReference type="AlphaFoldDB" id="A0A9W9LW52"/>
<evidence type="ECO:0000256" key="1">
    <source>
        <dbReference type="ARBA" id="ARBA00022723"/>
    </source>
</evidence>
<reference evidence="7" key="1">
    <citation type="submission" date="2022-11" db="EMBL/GenBank/DDBJ databases">
        <authorList>
            <person name="Petersen C."/>
        </authorList>
    </citation>
    <scope>NUCLEOTIDE SEQUENCE</scope>
    <source>
        <strain evidence="7">IBT 21917</strain>
    </source>
</reference>
<accession>A0A9W9LW52</accession>
<dbReference type="GO" id="GO:0005634">
    <property type="term" value="C:nucleus"/>
    <property type="evidence" value="ECO:0007669"/>
    <property type="project" value="TreeGrafter"/>
</dbReference>
<evidence type="ECO:0000256" key="2">
    <source>
        <dbReference type="ARBA" id="ARBA00022771"/>
    </source>
</evidence>
<dbReference type="SMART" id="SM00184">
    <property type="entry name" value="RING"/>
    <property type="match status" value="1"/>
</dbReference>
<dbReference type="InterPro" id="IPR001841">
    <property type="entry name" value="Znf_RING"/>
</dbReference>
<protein>
    <recommendedName>
        <fullName evidence="6">RING-type domain-containing protein</fullName>
    </recommendedName>
</protein>
<feature type="region of interest" description="Disordered" evidence="5">
    <location>
        <begin position="1"/>
        <end position="32"/>
    </location>
</feature>
<keyword evidence="1" id="KW-0479">Metal-binding</keyword>
<dbReference type="OrthoDB" id="8062037at2759"/>
<dbReference type="PROSITE" id="PS50089">
    <property type="entry name" value="ZF_RING_2"/>
    <property type="match status" value="1"/>
</dbReference>
<reference evidence="7" key="2">
    <citation type="journal article" date="2023" name="IMA Fungus">
        <title>Comparative genomic study of the Penicillium genus elucidates a diverse pangenome and 15 lateral gene transfer events.</title>
        <authorList>
            <person name="Petersen C."/>
            <person name="Sorensen T."/>
            <person name="Nielsen M.R."/>
            <person name="Sondergaard T.E."/>
            <person name="Sorensen J.L."/>
            <person name="Fitzpatrick D.A."/>
            <person name="Frisvad J.C."/>
            <person name="Nielsen K.L."/>
        </authorList>
    </citation>
    <scope>NUCLEOTIDE SEQUENCE</scope>
    <source>
        <strain evidence="7">IBT 21917</strain>
    </source>
</reference>
<evidence type="ECO:0000259" key="6">
    <source>
        <dbReference type="PROSITE" id="PS50089"/>
    </source>
</evidence>
<sequence length="347" mass="38869">MFGKRKRERRQYEADVQERAAKRAARGPRNPAVSQEFHNETEQMLDRLETLRTRSRNYRLPPYTLVLDSDGQSQTWGEGLQFARGHFTTQQEAKQVIDRIMAQAQNVIDRPFVEEQIILQWEAIVSERADRTKSLPQIAESMVGSLREAIVANVPCARPNMMYLRNAGKDVMTLVPYHEYPTLMPVAEMNLENAANRAMHGAGTPGALQRLARRMRTIAQDEEIDAEDICVVCQEGYVVGQAVIEMRCNHVFHDECVQDWVGQRTGECPVCRVAVSESSDEGAKVADPKAAAKAPYVQPLARTIEPEQSPARAWACNFCRTFLCFGSSDEESSSTQENSGSIEGSGS</sequence>
<evidence type="ECO:0000313" key="7">
    <source>
        <dbReference type="EMBL" id="KAJ5179002.1"/>
    </source>
</evidence>
<dbReference type="GO" id="GO:0008270">
    <property type="term" value="F:zinc ion binding"/>
    <property type="evidence" value="ECO:0007669"/>
    <property type="project" value="UniProtKB-KW"/>
</dbReference>
<feature type="domain" description="RING-type" evidence="6">
    <location>
        <begin position="230"/>
        <end position="272"/>
    </location>
</feature>
<dbReference type="InterPro" id="IPR013083">
    <property type="entry name" value="Znf_RING/FYVE/PHD"/>
</dbReference>
<dbReference type="Gene3D" id="3.30.40.10">
    <property type="entry name" value="Zinc/RING finger domain, C3HC4 (zinc finger)"/>
    <property type="match status" value="1"/>
</dbReference>